<feature type="domain" description="ATP-cone" evidence="3">
    <location>
        <begin position="5"/>
        <end position="92"/>
    </location>
</feature>
<dbReference type="GO" id="GO:0004519">
    <property type="term" value="F:endonuclease activity"/>
    <property type="evidence" value="ECO:0007669"/>
    <property type="project" value="InterPro"/>
</dbReference>
<name>A0A644W3R4_9ZZZZ</name>
<keyword evidence="2" id="KW-0067">ATP-binding</keyword>
<organism evidence="4">
    <name type="scientific">bioreactor metagenome</name>
    <dbReference type="NCBI Taxonomy" id="1076179"/>
    <lineage>
        <taxon>unclassified sequences</taxon>
        <taxon>metagenomes</taxon>
        <taxon>ecological metagenomes</taxon>
    </lineage>
</organism>
<dbReference type="InterPro" id="IPR011335">
    <property type="entry name" value="Restrct_endonuc-II-like"/>
</dbReference>
<keyword evidence="1" id="KW-0547">Nucleotide-binding</keyword>
<dbReference type="Pfam" id="PF04471">
    <property type="entry name" value="Mrr_cat"/>
    <property type="match status" value="1"/>
</dbReference>
<reference evidence="4" key="1">
    <citation type="submission" date="2019-08" db="EMBL/GenBank/DDBJ databases">
        <authorList>
            <person name="Kucharzyk K."/>
            <person name="Murdoch R.W."/>
            <person name="Higgins S."/>
            <person name="Loffler F."/>
        </authorList>
    </citation>
    <scope>NUCLEOTIDE SEQUENCE</scope>
</reference>
<comment type="caution">
    <text evidence="4">The sequence shown here is derived from an EMBL/GenBank/DDBJ whole genome shotgun (WGS) entry which is preliminary data.</text>
</comment>
<accession>A0A644W3R4</accession>
<dbReference type="InterPro" id="IPR005144">
    <property type="entry name" value="ATP-cone_dom"/>
</dbReference>
<evidence type="ECO:0000313" key="4">
    <source>
        <dbReference type="EMBL" id="MPL98365.1"/>
    </source>
</evidence>
<sequence>MDKEIFVRKASGELEQFSAEKLRGSLKRSGADDGVIEEIIDEIVGWIEELNGNSAPPTTRNIYNKAFTLLRRMTSGNAARYKLKNAMMEMGPTGHPFEYFMGEVYRLLGYEHIEVAQVLRGHCLTHEVDVVATRRLAGEKMDQLIVECKYYQSTGKNANVQVSLYVHSRMQDIFGVRKKMPEYANYTFKGGIATNTRFSSDAIAYGEYAGLKLLSWDYPRGNGLRDIIDRERIYPITVLTTLTRTQKDLLMNRGIVICRQLKENPEIINELSLPPTRLRKLHEELAGLLH</sequence>
<dbReference type="InterPro" id="IPR007560">
    <property type="entry name" value="Restrct_endonuc_IV_Mrr"/>
</dbReference>
<dbReference type="SUPFAM" id="SSF52980">
    <property type="entry name" value="Restriction endonuclease-like"/>
    <property type="match status" value="1"/>
</dbReference>
<gene>
    <name evidence="4" type="ORF">SDC9_44570</name>
</gene>
<dbReference type="PROSITE" id="PS51161">
    <property type="entry name" value="ATP_CONE"/>
    <property type="match status" value="1"/>
</dbReference>
<evidence type="ECO:0000256" key="2">
    <source>
        <dbReference type="ARBA" id="ARBA00022840"/>
    </source>
</evidence>
<evidence type="ECO:0000259" key="3">
    <source>
        <dbReference type="PROSITE" id="PS51161"/>
    </source>
</evidence>
<dbReference type="GO" id="GO:0009307">
    <property type="term" value="P:DNA restriction-modification system"/>
    <property type="evidence" value="ECO:0007669"/>
    <property type="project" value="InterPro"/>
</dbReference>
<evidence type="ECO:0000256" key="1">
    <source>
        <dbReference type="ARBA" id="ARBA00022741"/>
    </source>
</evidence>
<dbReference type="AlphaFoldDB" id="A0A644W3R4"/>
<dbReference type="GO" id="GO:0003677">
    <property type="term" value="F:DNA binding"/>
    <property type="evidence" value="ECO:0007669"/>
    <property type="project" value="InterPro"/>
</dbReference>
<dbReference type="Gene3D" id="3.40.1350.10">
    <property type="match status" value="1"/>
</dbReference>
<proteinExistence type="predicted"/>
<dbReference type="InterPro" id="IPR011856">
    <property type="entry name" value="tRNA_endonuc-like_dom_sf"/>
</dbReference>
<protein>
    <recommendedName>
        <fullName evidence="3">ATP-cone domain-containing protein</fullName>
    </recommendedName>
</protein>
<dbReference type="EMBL" id="VSSQ01000604">
    <property type="protein sequence ID" value="MPL98365.1"/>
    <property type="molecule type" value="Genomic_DNA"/>
</dbReference>
<dbReference type="GO" id="GO:0005524">
    <property type="term" value="F:ATP binding"/>
    <property type="evidence" value="ECO:0007669"/>
    <property type="project" value="UniProtKB-KW"/>
</dbReference>